<evidence type="ECO:0000256" key="2">
    <source>
        <dbReference type="ARBA" id="ARBA00022840"/>
    </source>
</evidence>
<dbReference type="RefSeq" id="WP_063340413.1">
    <property type="nucleotide sequence ID" value="NZ_LUKJ01000001.1"/>
</dbReference>
<evidence type="ECO:0000256" key="1">
    <source>
        <dbReference type="ARBA" id="ARBA00022741"/>
    </source>
</evidence>
<dbReference type="OrthoDB" id="9760034at2"/>
<dbReference type="PANTHER" id="PTHR13710">
    <property type="entry name" value="DNA HELICASE RECQ FAMILY MEMBER"/>
    <property type="match status" value="1"/>
</dbReference>
<dbReference type="InterPro" id="IPR001650">
    <property type="entry name" value="Helicase_C-like"/>
</dbReference>
<dbReference type="Pfam" id="PF00270">
    <property type="entry name" value="DEAD"/>
    <property type="match status" value="1"/>
</dbReference>
<dbReference type="SMART" id="SM00487">
    <property type="entry name" value="DEXDc"/>
    <property type="match status" value="1"/>
</dbReference>
<dbReference type="NCBIfam" id="NF041063">
    <property type="entry name" value="DpdF"/>
    <property type="match status" value="1"/>
</dbReference>
<keyword evidence="4" id="KW-0413">Isomerase</keyword>
<gene>
    <name evidence="7" type="ORF">A1D17_02145</name>
</gene>
<organism evidence="7 8">
    <name type="scientific">Pseudomonas fluorescens</name>
    <dbReference type="NCBI Taxonomy" id="294"/>
    <lineage>
        <taxon>Bacteria</taxon>
        <taxon>Pseudomonadati</taxon>
        <taxon>Pseudomonadota</taxon>
        <taxon>Gammaproteobacteria</taxon>
        <taxon>Pseudomonadales</taxon>
        <taxon>Pseudomonadaceae</taxon>
        <taxon>Pseudomonas</taxon>
    </lineage>
</organism>
<keyword evidence="2" id="KW-0067">ATP-binding</keyword>
<dbReference type="SUPFAM" id="SSF52540">
    <property type="entry name" value="P-loop containing nucleoside triphosphate hydrolases"/>
    <property type="match status" value="1"/>
</dbReference>
<dbReference type="Gene3D" id="3.40.50.300">
    <property type="entry name" value="P-loop containing nucleotide triphosphate hydrolases"/>
    <property type="match status" value="2"/>
</dbReference>
<evidence type="ECO:0000313" key="7">
    <source>
        <dbReference type="EMBL" id="KZN21251.1"/>
    </source>
</evidence>
<dbReference type="GO" id="GO:0009378">
    <property type="term" value="F:four-way junction helicase activity"/>
    <property type="evidence" value="ECO:0007669"/>
    <property type="project" value="TreeGrafter"/>
</dbReference>
<dbReference type="GO" id="GO:0000724">
    <property type="term" value="P:double-strand break repair via homologous recombination"/>
    <property type="evidence" value="ECO:0007669"/>
    <property type="project" value="TreeGrafter"/>
</dbReference>
<dbReference type="GO" id="GO:0005737">
    <property type="term" value="C:cytoplasm"/>
    <property type="evidence" value="ECO:0007669"/>
    <property type="project" value="TreeGrafter"/>
</dbReference>
<dbReference type="GO" id="GO:0043138">
    <property type="term" value="F:3'-5' DNA helicase activity"/>
    <property type="evidence" value="ECO:0007669"/>
    <property type="project" value="TreeGrafter"/>
</dbReference>
<proteinExistence type="predicted"/>
<reference evidence="8" key="1">
    <citation type="submission" date="2016-03" db="EMBL/GenBank/DDBJ databases">
        <authorList>
            <person name="Ray J."/>
            <person name="Price M."/>
            <person name="Deutschbauer A."/>
        </authorList>
    </citation>
    <scope>NUCLEOTIDE SEQUENCE [LARGE SCALE GENOMIC DNA]</scope>
    <source>
        <strain evidence="8">FW300-N1B4</strain>
    </source>
</reference>
<dbReference type="PANTHER" id="PTHR13710:SF153">
    <property type="entry name" value="RECQ-LIKE DNA HELICASE BLM"/>
    <property type="match status" value="1"/>
</dbReference>
<dbReference type="InterPro" id="IPR014001">
    <property type="entry name" value="Helicase_ATP-bd"/>
</dbReference>
<dbReference type="PROSITE" id="PS51194">
    <property type="entry name" value="HELICASE_CTER"/>
    <property type="match status" value="1"/>
</dbReference>
<accession>A0A166R3K8</accession>
<evidence type="ECO:0000259" key="5">
    <source>
        <dbReference type="PROSITE" id="PS51192"/>
    </source>
</evidence>
<evidence type="ECO:0008006" key="9">
    <source>
        <dbReference type="Google" id="ProtNLM"/>
    </source>
</evidence>
<dbReference type="SMART" id="SM00490">
    <property type="entry name" value="HELICc"/>
    <property type="match status" value="1"/>
</dbReference>
<sequence length="867" mass="97292">MSFGFDELQAALTDWPAVSGWPEKVDDSVLDRIFQVLSAAQTQPGNTAWHADLQPLLRHFLLRLSDGASKGMKLRLPAGPGWPDRASWATHGVDVIEAGASAYLLTACEWHPEWLGGGEHGVFADAFSDIKVRRARHCEIDPFIRDATGFTSYSSPGQREAVRAAFLIPEGDTLMVNLPTGSGKSLVGQAPALVNKEDGHLTIFVVPTVALALDQARAMRKLFRSNGFSRLDWPLAWYGGLSKEQRAEVRQRLRNGTQRILFTSPEALTTSLLSAVSDAARDGMLRYFVIDEAHLVTQWGDEFRPSFQALAGLRHSLLRLAPRGFRTLLMSATFTEETVETLASLFGPPKQVQMVSAVHLRPEPQYWFYKAASPQEKEERVLEALRHAPRPFILYVTKREEIAYWNIVLRSQGGLRRLATFDGGTPDRERQRIIEEWAANRLDGIVATSAFGVGLDKSDVRTVIHATIPETLDRYYQEVGRGGRDGKSSVSLLVFDDRDWALPERLAKPKIISDELGVNRWKAMYQSRQPTVEEDLWGINIDAVPEHLPGGSDLNVNWNMRTLNLMARADLIALELEVNLDEQDADPGEDASSMLAAMANVRVRILNDGHMIPEVWERAVSASRNKTLEAAERNLQMMTQLLPQSRGLGQQIGKEVGGTLTQLFRIRSTRWPVQVTEVCGGCPCCRKERSDFGDQWHYPDPVVVPVNRIFSSSACAWREKFPWVDPTFVYVFYDESRPWDAISQATLQFAGWLVQSCGVRELAVHPLSPLVRLTEWNRLYQRARDRVLLHRLLLDSDLEPYSPLARMTVLGPDTSAELFLDIQMLLRPFHVVLLPLGLPDPGNSSRRLADVSSNALYLENLIQVINQ</sequence>
<dbReference type="PROSITE" id="PS51192">
    <property type="entry name" value="HELICASE_ATP_BIND_1"/>
    <property type="match status" value="1"/>
</dbReference>
<comment type="caution">
    <text evidence="7">The sequence shown here is derived from an EMBL/GenBank/DDBJ whole genome shotgun (WGS) entry which is preliminary data.</text>
</comment>
<evidence type="ECO:0000256" key="4">
    <source>
        <dbReference type="ARBA" id="ARBA00023235"/>
    </source>
</evidence>
<dbReference type="GO" id="GO:0003677">
    <property type="term" value="F:DNA binding"/>
    <property type="evidence" value="ECO:0007669"/>
    <property type="project" value="UniProtKB-KW"/>
</dbReference>
<feature type="domain" description="Helicase ATP-binding" evidence="5">
    <location>
        <begin position="165"/>
        <end position="352"/>
    </location>
</feature>
<dbReference type="GO" id="GO:0005524">
    <property type="term" value="F:ATP binding"/>
    <property type="evidence" value="ECO:0007669"/>
    <property type="project" value="UniProtKB-KW"/>
</dbReference>
<evidence type="ECO:0000259" key="6">
    <source>
        <dbReference type="PROSITE" id="PS51194"/>
    </source>
</evidence>
<dbReference type="Pfam" id="PF00271">
    <property type="entry name" value="Helicase_C"/>
    <property type="match status" value="1"/>
</dbReference>
<evidence type="ECO:0000313" key="8">
    <source>
        <dbReference type="Proteomes" id="UP000076489"/>
    </source>
</evidence>
<keyword evidence="1" id="KW-0547">Nucleotide-binding</keyword>
<evidence type="ECO:0000256" key="3">
    <source>
        <dbReference type="ARBA" id="ARBA00023125"/>
    </source>
</evidence>
<dbReference type="InterPro" id="IPR011545">
    <property type="entry name" value="DEAD/DEAH_box_helicase_dom"/>
</dbReference>
<dbReference type="EMBL" id="LUKJ01000001">
    <property type="protein sequence ID" value="KZN21251.1"/>
    <property type="molecule type" value="Genomic_DNA"/>
</dbReference>
<dbReference type="InterPro" id="IPR027417">
    <property type="entry name" value="P-loop_NTPase"/>
</dbReference>
<feature type="domain" description="Helicase C-terminal" evidence="6">
    <location>
        <begin position="377"/>
        <end position="536"/>
    </location>
</feature>
<dbReference type="Proteomes" id="UP000076489">
    <property type="component" value="Unassembled WGS sequence"/>
</dbReference>
<dbReference type="GO" id="GO:0005694">
    <property type="term" value="C:chromosome"/>
    <property type="evidence" value="ECO:0007669"/>
    <property type="project" value="TreeGrafter"/>
</dbReference>
<reference evidence="7 8" key="2">
    <citation type="journal article" date="2018" name="Nature">
        <title>Mutant phenotypes for thousands of bacterial genes of unknown function.</title>
        <authorList>
            <person name="Price M.N."/>
            <person name="Wetmore K.M."/>
            <person name="Waters R.J."/>
            <person name="Callaghan M."/>
            <person name="Ray J."/>
            <person name="Liu H."/>
            <person name="Kuehl J.V."/>
            <person name="Melnyk R.A."/>
            <person name="Lamson J.S."/>
            <person name="Suh Y."/>
            <person name="Carlson H.K."/>
            <person name="Esquivel Z."/>
            <person name="Sadeeshkumar H."/>
            <person name="Chakraborty R."/>
            <person name="Zane G.M."/>
            <person name="Rubin B.E."/>
            <person name="Wall J.D."/>
            <person name="Visel A."/>
            <person name="Bristow J."/>
            <person name="Blow M.J."/>
            <person name="Arkin A.P."/>
            <person name="Deutschbauer A.M."/>
        </authorList>
    </citation>
    <scope>NUCLEOTIDE SEQUENCE [LARGE SCALE GENOMIC DNA]</scope>
    <source>
        <strain evidence="7 8">FW300-N1B4</strain>
    </source>
</reference>
<dbReference type="AlphaFoldDB" id="A0A166R3K8"/>
<protein>
    <recommendedName>
        <fullName evidence="9">RNA helicase</fullName>
    </recommendedName>
</protein>
<keyword evidence="3" id="KW-0238">DNA-binding</keyword>
<name>A0A166R3K8_PSEFL</name>